<organism evidence="2 3">
    <name type="scientific">Solanum commersonii</name>
    <name type="common">Commerson's wild potato</name>
    <name type="synonym">Commerson's nightshade</name>
    <dbReference type="NCBI Taxonomy" id="4109"/>
    <lineage>
        <taxon>Eukaryota</taxon>
        <taxon>Viridiplantae</taxon>
        <taxon>Streptophyta</taxon>
        <taxon>Embryophyta</taxon>
        <taxon>Tracheophyta</taxon>
        <taxon>Spermatophyta</taxon>
        <taxon>Magnoliopsida</taxon>
        <taxon>eudicotyledons</taxon>
        <taxon>Gunneridae</taxon>
        <taxon>Pentapetalae</taxon>
        <taxon>asterids</taxon>
        <taxon>lamiids</taxon>
        <taxon>Solanales</taxon>
        <taxon>Solanaceae</taxon>
        <taxon>Solanoideae</taxon>
        <taxon>Solaneae</taxon>
        <taxon>Solanum</taxon>
    </lineage>
</organism>
<sequence length="90" mass="9835">MLQTERKADTRNAGKKNKWTQKETKASTEMIELAGEEVIKASAQLADADLLSRCLVGHFSSKGDAPTRSDVRRWAMGAPNLERSSGSSNL</sequence>
<dbReference type="AlphaFoldDB" id="A0A9J5YY51"/>
<accession>A0A9J5YY51</accession>
<proteinExistence type="predicted"/>
<gene>
    <name evidence="2" type="ORF">H5410_027037</name>
</gene>
<feature type="region of interest" description="Disordered" evidence="1">
    <location>
        <begin position="62"/>
        <end position="90"/>
    </location>
</feature>
<feature type="compositionally biased region" description="Basic and acidic residues" evidence="1">
    <location>
        <begin position="1"/>
        <end position="12"/>
    </location>
</feature>
<protein>
    <submittedName>
        <fullName evidence="2">Uncharacterized protein</fullName>
    </submittedName>
</protein>
<keyword evidence="3" id="KW-1185">Reference proteome</keyword>
<reference evidence="2 3" key="1">
    <citation type="submission" date="2020-09" db="EMBL/GenBank/DDBJ databases">
        <title>De no assembly of potato wild relative species, Solanum commersonii.</title>
        <authorList>
            <person name="Cho K."/>
        </authorList>
    </citation>
    <scope>NUCLEOTIDE SEQUENCE [LARGE SCALE GENOMIC DNA]</scope>
    <source>
        <strain evidence="2">LZ3.2</strain>
        <tissue evidence="2">Leaf</tissue>
    </source>
</reference>
<name>A0A9J5YY51_SOLCO</name>
<comment type="caution">
    <text evidence="2">The sequence shown here is derived from an EMBL/GenBank/DDBJ whole genome shotgun (WGS) entry which is preliminary data.</text>
</comment>
<evidence type="ECO:0000256" key="1">
    <source>
        <dbReference type="SAM" id="MobiDB-lite"/>
    </source>
</evidence>
<evidence type="ECO:0000313" key="3">
    <source>
        <dbReference type="Proteomes" id="UP000824120"/>
    </source>
</evidence>
<evidence type="ECO:0000313" key="2">
    <source>
        <dbReference type="EMBL" id="KAG5605545.1"/>
    </source>
</evidence>
<dbReference type="EMBL" id="JACXVP010000005">
    <property type="protein sequence ID" value="KAG5605545.1"/>
    <property type="molecule type" value="Genomic_DNA"/>
</dbReference>
<feature type="region of interest" description="Disordered" evidence="1">
    <location>
        <begin position="1"/>
        <end position="25"/>
    </location>
</feature>
<dbReference type="Proteomes" id="UP000824120">
    <property type="component" value="Chromosome 5"/>
</dbReference>